<reference evidence="1 2" key="1">
    <citation type="submission" date="2019-04" db="EMBL/GenBank/DDBJ databases">
        <title>Streptomyces lasaliensis sp.nov., an Actinomycete isolated from soil which produces the polyether antibiotic lasalocid.</title>
        <authorList>
            <person name="Erwin G."/>
            <person name="Haber C."/>
        </authorList>
    </citation>
    <scope>NUCLEOTIDE SEQUENCE [LARGE SCALE GENOMIC DNA]</scope>
    <source>
        <strain evidence="1 2">DSM 40089</strain>
    </source>
</reference>
<comment type="caution">
    <text evidence="1">The sequence shown here is derived from an EMBL/GenBank/DDBJ whole genome shotgun (WGS) entry which is preliminary data.</text>
</comment>
<dbReference type="Proteomes" id="UP000308632">
    <property type="component" value="Unassembled WGS sequence"/>
</dbReference>
<name>A0A4U5X1T5_STRGB</name>
<dbReference type="EMBL" id="SZPR01000016">
    <property type="protein sequence ID" value="TKT07971.1"/>
    <property type="molecule type" value="Genomic_DNA"/>
</dbReference>
<proteinExistence type="predicted"/>
<organism evidence="1 2">
    <name type="scientific">Streptomyces galbus</name>
    <dbReference type="NCBI Taxonomy" id="33898"/>
    <lineage>
        <taxon>Bacteria</taxon>
        <taxon>Bacillati</taxon>
        <taxon>Actinomycetota</taxon>
        <taxon>Actinomycetes</taxon>
        <taxon>Kitasatosporales</taxon>
        <taxon>Streptomycetaceae</taxon>
        <taxon>Streptomyces</taxon>
    </lineage>
</organism>
<sequence>QVVEQAFRLLTPGGALFLGDLRNPRLLRTFASGVQTARAEDPEDTAAIRRAVEQSLVLEKELLVDPEYFSALAHHVPDLAGTDIQLKRGSAHNELTRYRYDATLYKTGVTALPLDDTPTRPW</sequence>
<evidence type="ECO:0008006" key="3">
    <source>
        <dbReference type="Google" id="ProtNLM"/>
    </source>
</evidence>
<evidence type="ECO:0000313" key="2">
    <source>
        <dbReference type="Proteomes" id="UP000308632"/>
    </source>
</evidence>
<feature type="non-terminal residue" evidence="1">
    <location>
        <position position="122"/>
    </location>
</feature>
<protein>
    <recommendedName>
        <fullName evidence="3">Class I SAM-dependent methyltransferase</fullName>
    </recommendedName>
</protein>
<dbReference type="AlphaFoldDB" id="A0A4U5X1T5"/>
<gene>
    <name evidence="1" type="ORF">E4U92_19490</name>
</gene>
<evidence type="ECO:0000313" key="1">
    <source>
        <dbReference type="EMBL" id="TKT07971.1"/>
    </source>
</evidence>
<feature type="non-terminal residue" evidence="1">
    <location>
        <position position="1"/>
    </location>
</feature>
<dbReference type="RefSeq" id="WP_137301733.1">
    <property type="nucleotide sequence ID" value="NZ_SZPR01000016.1"/>
</dbReference>
<accession>A0A4U5X1T5</accession>